<reference evidence="3" key="1">
    <citation type="submission" date="2016-06" db="UniProtKB">
        <authorList>
            <consortium name="WormBaseParasite"/>
        </authorList>
    </citation>
    <scope>IDENTIFICATION</scope>
</reference>
<accession>A0A183E7F2</accession>
<dbReference type="WBParaSite" id="GPUH_0001691501-mRNA-1">
    <property type="protein sequence ID" value="GPUH_0001691501-mRNA-1"/>
    <property type="gene ID" value="GPUH_0001691501"/>
</dbReference>
<dbReference type="AlphaFoldDB" id="A0A183E7F2"/>
<feature type="coiled-coil region" evidence="1">
    <location>
        <begin position="93"/>
        <end position="120"/>
    </location>
</feature>
<proteinExistence type="predicted"/>
<feature type="region of interest" description="Disordered" evidence="2">
    <location>
        <begin position="45"/>
        <end position="77"/>
    </location>
</feature>
<sequence length="234" mass="27191">LRSKRPDEMHDMPDSSSGTYATAFTSLWSLSDMFISASEPELAASRFEGKREYRSPNRSTRNYSPLNRRESHRPSVREECMRGGLQEHDEIIKEASRLQISSLRREIEQLQKGAEDRKGKLQQVNFGKNRTVWCGKRKERQKWLAIIDAEGIKTLVVGYLLSTYEARISMLARENEMFVRKLDQMEKERQSMYWVALKKSKETAAQDIQQVTSYFSLSEVIQFCLSEDNAAQFT</sequence>
<feature type="compositionally biased region" description="Basic and acidic residues" evidence="2">
    <location>
        <begin position="1"/>
        <end position="13"/>
    </location>
</feature>
<evidence type="ECO:0000256" key="2">
    <source>
        <dbReference type="SAM" id="MobiDB-lite"/>
    </source>
</evidence>
<feature type="compositionally biased region" description="Basic and acidic residues" evidence="2">
    <location>
        <begin position="67"/>
        <end position="77"/>
    </location>
</feature>
<organism evidence="3">
    <name type="scientific">Gongylonema pulchrum</name>
    <dbReference type="NCBI Taxonomy" id="637853"/>
    <lineage>
        <taxon>Eukaryota</taxon>
        <taxon>Metazoa</taxon>
        <taxon>Ecdysozoa</taxon>
        <taxon>Nematoda</taxon>
        <taxon>Chromadorea</taxon>
        <taxon>Rhabditida</taxon>
        <taxon>Spirurina</taxon>
        <taxon>Spiruromorpha</taxon>
        <taxon>Spiruroidea</taxon>
        <taxon>Gongylonematidae</taxon>
        <taxon>Gongylonema</taxon>
    </lineage>
</organism>
<protein>
    <submittedName>
        <fullName evidence="3">PH domain-containing protein</fullName>
    </submittedName>
</protein>
<feature type="region of interest" description="Disordered" evidence="2">
    <location>
        <begin position="1"/>
        <end position="20"/>
    </location>
</feature>
<feature type="compositionally biased region" description="Polar residues" evidence="2">
    <location>
        <begin position="56"/>
        <end position="65"/>
    </location>
</feature>
<name>A0A183E7F2_9BILA</name>
<evidence type="ECO:0000256" key="1">
    <source>
        <dbReference type="SAM" id="Coils"/>
    </source>
</evidence>
<keyword evidence="1" id="KW-0175">Coiled coil</keyword>
<evidence type="ECO:0000313" key="3">
    <source>
        <dbReference type="WBParaSite" id="GPUH_0001691501-mRNA-1"/>
    </source>
</evidence>